<feature type="compositionally biased region" description="Pro residues" evidence="1">
    <location>
        <begin position="61"/>
        <end position="73"/>
    </location>
</feature>
<evidence type="ECO:0000313" key="3">
    <source>
        <dbReference type="Proteomes" id="UP001183615"/>
    </source>
</evidence>
<dbReference type="RefSeq" id="WP_311615435.1">
    <property type="nucleotide sequence ID" value="NZ_JAVREV010000001.1"/>
</dbReference>
<accession>A0ABU2S1V1</accession>
<gene>
    <name evidence="2" type="ORF">RM779_03000</name>
</gene>
<protein>
    <submittedName>
        <fullName evidence="2">Uncharacterized protein</fullName>
    </submittedName>
</protein>
<keyword evidence="3" id="KW-1185">Reference proteome</keyword>
<dbReference type="EMBL" id="JAVREV010000001">
    <property type="protein sequence ID" value="MDT0441570.1"/>
    <property type="molecule type" value="Genomic_DNA"/>
</dbReference>
<name>A0ABU2S1V1_9ACTN</name>
<organism evidence="2 3">
    <name type="scientific">Streptomyces johnsoniae</name>
    <dbReference type="NCBI Taxonomy" id="3075532"/>
    <lineage>
        <taxon>Bacteria</taxon>
        <taxon>Bacillati</taxon>
        <taxon>Actinomycetota</taxon>
        <taxon>Actinomycetes</taxon>
        <taxon>Kitasatosporales</taxon>
        <taxon>Streptomycetaceae</taxon>
        <taxon>Streptomyces</taxon>
    </lineage>
</organism>
<evidence type="ECO:0000313" key="2">
    <source>
        <dbReference type="EMBL" id="MDT0441570.1"/>
    </source>
</evidence>
<sequence length="88" mass="9995">MTEHASAGKRPTGLRHWLLRGLTTLGVMATGYAPREWWDEPGDAWWERGDIEQLPSWPAEPTAPEPEPAPAPEPDPRHAFIPVWHPER</sequence>
<feature type="region of interest" description="Disordered" evidence="1">
    <location>
        <begin position="49"/>
        <end position="88"/>
    </location>
</feature>
<reference evidence="3" key="1">
    <citation type="submission" date="2023-07" db="EMBL/GenBank/DDBJ databases">
        <title>30 novel species of actinomycetes from the DSMZ collection.</title>
        <authorList>
            <person name="Nouioui I."/>
        </authorList>
    </citation>
    <scope>NUCLEOTIDE SEQUENCE [LARGE SCALE GENOMIC DNA]</scope>
    <source>
        <strain evidence="3">DSM 41886</strain>
    </source>
</reference>
<comment type="caution">
    <text evidence="2">The sequence shown here is derived from an EMBL/GenBank/DDBJ whole genome shotgun (WGS) entry which is preliminary data.</text>
</comment>
<dbReference type="Proteomes" id="UP001183615">
    <property type="component" value="Unassembled WGS sequence"/>
</dbReference>
<proteinExistence type="predicted"/>
<evidence type="ECO:0000256" key="1">
    <source>
        <dbReference type="SAM" id="MobiDB-lite"/>
    </source>
</evidence>